<sequence>MFTKEQCWQKLMNIARKAENISKEEYPTPKKVKDKLYNIFKTHFENSEYEVLTLKVNLLYRDMVNAVSFKKITTQKQFNDIKNELDKFIVDGHTLNYNFTKQGHKPKRRFMDLMAIVYGKALDFEDFCEKNNLIPEGILGEWVSIVRSNDRQHLLLTPIFISKEDDKYNAEMRSTQNTFKGTVFEANGCLQLFFGNDKKQLLLSFRIGGIKSPKLLQGTFSGISSSGAPIAGVEWLVRPHELPYEIEVPIKLPINNCTTDWKGLPEKLQEVFRDFDKCYIKTNIDKINGCNWTDLD</sequence>
<evidence type="ECO:0000313" key="1">
    <source>
        <dbReference type="EMBL" id="SFE59653.1"/>
    </source>
</evidence>
<name>A0A1I2BW59_9BACT</name>
<dbReference type="Proteomes" id="UP000199513">
    <property type="component" value="Unassembled WGS sequence"/>
</dbReference>
<organism evidence="1 2">
    <name type="scientific">Thermoflexibacter ruber</name>
    <dbReference type="NCBI Taxonomy" id="1003"/>
    <lineage>
        <taxon>Bacteria</taxon>
        <taxon>Pseudomonadati</taxon>
        <taxon>Bacteroidota</taxon>
        <taxon>Cytophagia</taxon>
        <taxon>Cytophagales</taxon>
        <taxon>Thermoflexibacteraceae</taxon>
        <taxon>Thermoflexibacter</taxon>
    </lineage>
</organism>
<gene>
    <name evidence="1" type="ORF">SAMN04488541_1003157</name>
</gene>
<proteinExistence type="predicted"/>
<dbReference type="OrthoDB" id="979072at2"/>
<dbReference type="EMBL" id="FONY01000003">
    <property type="protein sequence ID" value="SFE59653.1"/>
    <property type="molecule type" value="Genomic_DNA"/>
</dbReference>
<dbReference type="AlphaFoldDB" id="A0A1I2BW59"/>
<keyword evidence="2" id="KW-1185">Reference proteome</keyword>
<evidence type="ECO:0000313" key="2">
    <source>
        <dbReference type="Proteomes" id="UP000199513"/>
    </source>
</evidence>
<protein>
    <submittedName>
        <fullName evidence="1">Uncharacterized protein</fullName>
    </submittedName>
</protein>
<dbReference type="RefSeq" id="WP_091539659.1">
    <property type="nucleotide sequence ID" value="NZ_FONY01000003.1"/>
</dbReference>
<accession>A0A1I2BW59</accession>
<reference evidence="1 2" key="1">
    <citation type="submission" date="2016-10" db="EMBL/GenBank/DDBJ databases">
        <authorList>
            <person name="de Groot N.N."/>
        </authorList>
    </citation>
    <scope>NUCLEOTIDE SEQUENCE [LARGE SCALE GENOMIC DNA]</scope>
    <source>
        <strain>GEY</strain>
        <strain evidence="2">DSM 9560</strain>
    </source>
</reference>